<evidence type="ECO:0000313" key="3">
    <source>
        <dbReference type="Proteomes" id="UP000807306"/>
    </source>
</evidence>
<feature type="compositionally biased region" description="Basic and acidic residues" evidence="1">
    <location>
        <begin position="470"/>
        <end position="513"/>
    </location>
</feature>
<evidence type="ECO:0000256" key="1">
    <source>
        <dbReference type="SAM" id="MobiDB-lite"/>
    </source>
</evidence>
<accession>A0A9P6JRZ0</accession>
<reference evidence="2" key="1">
    <citation type="submission" date="2020-11" db="EMBL/GenBank/DDBJ databases">
        <authorList>
            <consortium name="DOE Joint Genome Institute"/>
            <person name="Ahrendt S."/>
            <person name="Riley R."/>
            <person name="Andreopoulos W."/>
            <person name="Labutti K."/>
            <person name="Pangilinan J."/>
            <person name="Ruiz-Duenas F.J."/>
            <person name="Barrasa J.M."/>
            <person name="Sanchez-Garcia M."/>
            <person name="Camarero S."/>
            <person name="Miyauchi S."/>
            <person name="Serrano A."/>
            <person name="Linde D."/>
            <person name="Babiker R."/>
            <person name="Drula E."/>
            <person name="Ayuso-Fernandez I."/>
            <person name="Pacheco R."/>
            <person name="Padilla G."/>
            <person name="Ferreira P."/>
            <person name="Barriuso J."/>
            <person name="Kellner H."/>
            <person name="Castanera R."/>
            <person name="Alfaro M."/>
            <person name="Ramirez L."/>
            <person name="Pisabarro A.G."/>
            <person name="Kuo A."/>
            <person name="Tritt A."/>
            <person name="Lipzen A."/>
            <person name="He G."/>
            <person name="Yan M."/>
            <person name="Ng V."/>
            <person name="Cullen D."/>
            <person name="Martin F."/>
            <person name="Rosso M.-N."/>
            <person name="Henrissat B."/>
            <person name="Hibbett D."/>
            <person name="Martinez A.T."/>
            <person name="Grigoriev I.V."/>
        </authorList>
    </citation>
    <scope>NUCLEOTIDE SEQUENCE</scope>
    <source>
        <strain evidence="2">CBS 506.95</strain>
    </source>
</reference>
<comment type="caution">
    <text evidence="2">The sequence shown here is derived from an EMBL/GenBank/DDBJ whole genome shotgun (WGS) entry which is preliminary data.</text>
</comment>
<feature type="compositionally biased region" description="Low complexity" evidence="1">
    <location>
        <begin position="166"/>
        <end position="185"/>
    </location>
</feature>
<keyword evidence="3" id="KW-1185">Reference proteome</keyword>
<evidence type="ECO:0000313" key="2">
    <source>
        <dbReference type="EMBL" id="KAF9531377.1"/>
    </source>
</evidence>
<dbReference type="AlphaFoldDB" id="A0A9P6JRZ0"/>
<gene>
    <name evidence="2" type="ORF">CPB83DRAFT_848926</name>
</gene>
<name>A0A9P6JRZ0_9AGAR</name>
<feature type="region of interest" description="Disordered" evidence="1">
    <location>
        <begin position="116"/>
        <end position="136"/>
    </location>
</feature>
<proteinExistence type="predicted"/>
<feature type="region of interest" description="Disordered" evidence="1">
    <location>
        <begin position="372"/>
        <end position="401"/>
    </location>
</feature>
<feature type="region of interest" description="Disordered" evidence="1">
    <location>
        <begin position="334"/>
        <end position="353"/>
    </location>
</feature>
<protein>
    <submittedName>
        <fullName evidence="2">Uncharacterized protein</fullName>
    </submittedName>
</protein>
<feature type="compositionally biased region" description="Basic and acidic residues" evidence="1">
    <location>
        <begin position="437"/>
        <end position="450"/>
    </location>
</feature>
<organism evidence="2 3">
    <name type="scientific">Crepidotus variabilis</name>
    <dbReference type="NCBI Taxonomy" id="179855"/>
    <lineage>
        <taxon>Eukaryota</taxon>
        <taxon>Fungi</taxon>
        <taxon>Dikarya</taxon>
        <taxon>Basidiomycota</taxon>
        <taxon>Agaricomycotina</taxon>
        <taxon>Agaricomycetes</taxon>
        <taxon>Agaricomycetidae</taxon>
        <taxon>Agaricales</taxon>
        <taxon>Agaricineae</taxon>
        <taxon>Crepidotaceae</taxon>
        <taxon>Crepidotus</taxon>
    </lineage>
</organism>
<dbReference type="EMBL" id="MU157835">
    <property type="protein sequence ID" value="KAF9531377.1"/>
    <property type="molecule type" value="Genomic_DNA"/>
</dbReference>
<sequence length="569" mass="63954">MGLLSPSAAPSRDIYRTPSSTTMPLVQSPPEALIHIGRSPEARSMTMLPSISAMQYTTFSPPNYGYYTPKSPSKRLPDYEGSPQMAGGYPFPSVHINHNSGTPKGFATPMSLRSELYTVPTTGSPRRKERPSFGSRRHIDYDSDVFEDSDEDLFPEYPLYDQRGRSNTSLPLNSSSLHHPSILSSRPGLGTPRKSVSFGLPPDYIPISRPSSRSRSRGRNTNSRAFDDYTDYASAYHNHDHGRSTSRSQSRSRDDRRRSRAVSQSYMPSYVPMQSALLYGPPPPPHGHGVHTPSSGSSGGGYQIYKLPPSLPPSALPMTPMMAYTSPNPGQIYRSSSSARPHSGHRRRYSDTQSLGMVVPSLVQQSHSIGPVYPQQHQHHRHRSLSHSSQSKDKARVYQVPSSPGYYPVTIANSAPAASTGGFAYHYHRRSKGTKHSRSDSTAELFETKPKSSRRSSTSAINAEALKNMLVKESDRERKERKDRERQEKENNSRYKEQERRRKKEKEWMKKWEEEDERLQRRGSRMSMPMVYGGYAVGVPMAAPTNVSLPPYVLESKPKKQVRFRRGSY</sequence>
<feature type="region of interest" description="Disordered" evidence="1">
    <location>
        <begin position="157"/>
        <end position="308"/>
    </location>
</feature>
<feature type="region of interest" description="Disordered" evidence="1">
    <location>
        <begin position="429"/>
        <end position="521"/>
    </location>
</feature>
<feature type="region of interest" description="Disordered" evidence="1">
    <location>
        <begin position="1"/>
        <end position="29"/>
    </location>
</feature>
<dbReference type="Proteomes" id="UP000807306">
    <property type="component" value="Unassembled WGS sequence"/>
</dbReference>